<evidence type="ECO:0000256" key="1">
    <source>
        <dbReference type="SAM" id="MobiDB-lite"/>
    </source>
</evidence>
<proteinExistence type="predicted"/>
<name>A0A7D9DPI8_PARCT</name>
<gene>
    <name evidence="3" type="ORF">PACLA_8A039957</name>
</gene>
<feature type="region of interest" description="Disordered" evidence="1">
    <location>
        <begin position="36"/>
        <end position="58"/>
    </location>
</feature>
<feature type="signal peptide" evidence="2">
    <location>
        <begin position="1"/>
        <end position="26"/>
    </location>
</feature>
<keyword evidence="2" id="KW-0732">Signal</keyword>
<accession>A0A7D9DPI8</accession>
<protein>
    <submittedName>
        <fullName evidence="3">Uncharacterized protein</fullName>
    </submittedName>
</protein>
<keyword evidence="4" id="KW-1185">Reference proteome</keyword>
<evidence type="ECO:0000313" key="3">
    <source>
        <dbReference type="EMBL" id="CAB3990989.1"/>
    </source>
</evidence>
<dbReference type="EMBL" id="CACRXK020001767">
    <property type="protein sequence ID" value="CAB3990989.1"/>
    <property type="molecule type" value="Genomic_DNA"/>
</dbReference>
<reference evidence="3" key="1">
    <citation type="submission" date="2020-04" db="EMBL/GenBank/DDBJ databases">
        <authorList>
            <person name="Alioto T."/>
            <person name="Alioto T."/>
            <person name="Gomez Garrido J."/>
        </authorList>
    </citation>
    <scope>NUCLEOTIDE SEQUENCE</scope>
    <source>
        <strain evidence="3">A484AB</strain>
    </source>
</reference>
<organism evidence="3 4">
    <name type="scientific">Paramuricea clavata</name>
    <name type="common">Red gorgonian</name>
    <name type="synonym">Violescent sea-whip</name>
    <dbReference type="NCBI Taxonomy" id="317549"/>
    <lineage>
        <taxon>Eukaryota</taxon>
        <taxon>Metazoa</taxon>
        <taxon>Cnidaria</taxon>
        <taxon>Anthozoa</taxon>
        <taxon>Octocorallia</taxon>
        <taxon>Malacalcyonacea</taxon>
        <taxon>Plexauridae</taxon>
        <taxon>Paramuricea</taxon>
    </lineage>
</organism>
<feature type="compositionally biased region" description="Basic residues" evidence="1">
    <location>
        <begin position="41"/>
        <end position="58"/>
    </location>
</feature>
<dbReference type="Proteomes" id="UP001152795">
    <property type="component" value="Unassembled WGS sequence"/>
</dbReference>
<comment type="caution">
    <text evidence="3">The sequence shown here is derived from an EMBL/GenBank/DDBJ whole genome shotgun (WGS) entry which is preliminary data.</text>
</comment>
<evidence type="ECO:0000313" key="4">
    <source>
        <dbReference type="Proteomes" id="UP001152795"/>
    </source>
</evidence>
<sequence>MKSIFTFLAFVLVCSILLSSFEEAEGVGFITEWTRPSRSGRSSKKSNGKSKNLKRQLKHQMKKVMRSLRKARQSEAILRRMLHATIQ</sequence>
<dbReference type="AlphaFoldDB" id="A0A7D9DPI8"/>
<feature type="chain" id="PRO_5043579719" evidence="2">
    <location>
        <begin position="27"/>
        <end position="87"/>
    </location>
</feature>
<evidence type="ECO:0000256" key="2">
    <source>
        <dbReference type="SAM" id="SignalP"/>
    </source>
</evidence>